<keyword evidence="3 9" id="KW-1003">Cell membrane</keyword>
<dbReference type="NCBIfam" id="TIGR00916">
    <property type="entry name" value="2A0604s01"/>
    <property type="match status" value="1"/>
</dbReference>
<keyword evidence="5 9" id="KW-0653">Protein transport</keyword>
<comment type="subcellular location">
    <subcellularLocation>
        <location evidence="1 9">Cell membrane</location>
        <topology evidence="1 9">Multi-pass membrane protein</topology>
    </subcellularLocation>
</comment>
<evidence type="ECO:0000256" key="1">
    <source>
        <dbReference type="ARBA" id="ARBA00004651"/>
    </source>
</evidence>
<keyword evidence="8 9" id="KW-0472">Membrane</keyword>
<dbReference type="PANTHER" id="PTHR30081">
    <property type="entry name" value="PROTEIN-EXPORT MEMBRANE PROTEIN SEC"/>
    <property type="match status" value="1"/>
</dbReference>
<dbReference type="Pfam" id="PF07549">
    <property type="entry name" value="Sec_GG"/>
    <property type="match status" value="1"/>
</dbReference>
<dbReference type="EMBL" id="JBHSHC010000142">
    <property type="protein sequence ID" value="MFC4769692.1"/>
    <property type="molecule type" value="Genomic_DNA"/>
</dbReference>
<dbReference type="Gene3D" id="1.20.1640.10">
    <property type="entry name" value="Multidrug efflux transporter AcrB transmembrane domain"/>
    <property type="match status" value="1"/>
</dbReference>
<evidence type="ECO:0000313" key="12">
    <source>
        <dbReference type="Proteomes" id="UP001596002"/>
    </source>
</evidence>
<keyword evidence="12" id="KW-1185">Reference proteome</keyword>
<evidence type="ECO:0000313" key="11">
    <source>
        <dbReference type="EMBL" id="MFC4769692.1"/>
    </source>
</evidence>
<keyword evidence="6 9" id="KW-1133">Transmembrane helix</keyword>
<evidence type="ECO:0000256" key="9">
    <source>
        <dbReference type="HAMAP-Rule" id="MF_01464"/>
    </source>
</evidence>
<dbReference type="SUPFAM" id="SSF82866">
    <property type="entry name" value="Multidrug efflux transporter AcrB transmembrane domain"/>
    <property type="match status" value="1"/>
</dbReference>
<dbReference type="InterPro" id="IPR055344">
    <property type="entry name" value="SecD_SecF_C_bact"/>
</dbReference>
<evidence type="ECO:0000256" key="2">
    <source>
        <dbReference type="ARBA" id="ARBA00022448"/>
    </source>
</evidence>
<dbReference type="InterPro" id="IPR048634">
    <property type="entry name" value="SecD_SecF_C"/>
</dbReference>
<feature type="transmembrane region" description="Helical" evidence="9">
    <location>
        <begin position="180"/>
        <end position="201"/>
    </location>
</feature>
<dbReference type="PRINTS" id="PR01755">
    <property type="entry name" value="SECFTRNLCASE"/>
</dbReference>
<evidence type="ECO:0000256" key="4">
    <source>
        <dbReference type="ARBA" id="ARBA00022692"/>
    </source>
</evidence>
<accession>A0ABV9QAS6</accession>
<comment type="caution">
    <text evidence="11">The sequence shown here is derived from an EMBL/GenBank/DDBJ whole genome shotgun (WGS) entry which is preliminary data.</text>
</comment>
<evidence type="ECO:0000256" key="8">
    <source>
        <dbReference type="ARBA" id="ARBA00023136"/>
    </source>
</evidence>
<evidence type="ECO:0000256" key="3">
    <source>
        <dbReference type="ARBA" id="ARBA00022475"/>
    </source>
</evidence>
<dbReference type="RefSeq" id="WP_380028500.1">
    <property type="nucleotide sequence ID" value="NZ_JBHSHC010000142.1"/>
</dbReference>
<dbReference type="Pfam" id="PF02355">
    <property type="entry name" value="SecD_SecF_C"/>
    <property type="match status" value="1"/>
</dbReference>
<dbReference type="HAMAP" id="MF_01464_B">
    <property type="entry name" value="SecF_B"/>
    <property type="match status" value="1"/>
</dbReference>
<organism evidence="11 12">
    <name type="scientific">Effusibacillus consociatus</name>
    <dbReference type="NCBI Taxonomy" id="1117041"/>
    <lineage>
        <taxon>Bacteria</taxon>
        <taxon>Bacillati</taxon>
        <taxon>Bacillota</taxon>
        <taxon>Bacilli</taxon>
        <taxon>Bacillales</taxon>
        <taxon>Alicyclobacillaceae</taxon>
        <taxon>Effusibacillus</taxon>
    </lineage>
</organism>
<evidence type="ECO:0000256" key="5">
    <source>
        <dbReference type="ARBA" id="ARBA00022927"/>
    </source>
</evidence>
<dbReference type="InterPro" id="IPR022813">
    <property type="entry name" value="SecD/SecF_arch_bac"/>
</dbReference>
<dbReference type="InterPro" id="IPR022646">
    <property type="entry name" value="SecD/SecF_CS"/>
</dbReference>
<dbReference type="NCBIfam" id="TIGR00966">
    <property type="entry name" value="transloc_SecF"/>
    <property type="match status" value="1"/>
</dbReference>
<dbReference type="InterPro" id="IPR022645">
    <property type="entry name" value="SecD/SecF_bac"/>
</dbReference>
<comment type="subunit">
    <text evidence="9">Forms a complex with SecD. Part of the essential Sec protein translocation apparatus which comprises SecA, SecYEG and auxiliary proteins SecDF. Other proteins may also be involved.</text>
</comment>
<reference evidence="12" key="1">
    <citation type="journal article" date="2019" name="Int. J. Syst. Evol. Microbiol.">
        <title>The Global Catalogue of Microorganisms (GCM) 10K type strain sequencing project: providing services to taxonomists for standard genome sequencing and annotation.</title>
        <authorList>
            <consortium name="The Broad Institute Genomics Platform"/>
            <consortium name="The Broad Institute Genome Sequencing Center for Infectious Disease"/>
            <person name="Wu L."/>
            <person name="Ma J."/>
        </authorList>
    </citation>
    <scope>NUCLEOTIDE SEQUENCE [LARGE SCALE GENOMIC DNA]</scope>
    <source>
        <strain evidence="12">WYCCWR 12678</strain>
    </source>
</reference>
<name>A0ABV9QAS6_9BACL</name>
<dbReference type="PANTHER" id="PTHR30081:SF8">
    <property type="entry name" value="PROTEIN TRANSLOCASE SUBUNIT SECF"/>
    <property type="match status" value="1"/>
</dbReference>
<feature type="transmembrane region" description="Helical" evidence="9">
    <location>
        <begin position="12"/>
        <end position="33"/>
    </location>
</feature>
<feature type="transmembrane region" description="Helical" evidence="9">
    <location>
        <begin position="129"/>
        <end position="146"/>
    </location>
</feature>
<feature type="transmembrane region" description="Helical" evidence="9">
    <location>
        <begin position="235"/>
        <end position="256"/>
    </location>
</feature>
<feature type="transmembrane region" description="Helical" evidence="9">
    <location>
        <begin position="153"/>
        <end position="174"/>
    </location>
</feature>
<evidence type="ECO:0000256" key="6">
    <source>
        <dbReference type="ARBA" id="ARBA00022989"/>
    </source>
</evidence>
<dbReference type="InterPro" id="IPR005665">
    <property type="entry name" value="SecF_bac"/>
</dbReference>
<sequence>MKKFDIVRKRKWFFLVSLILAVAGVIAMLTMGLNLGTDFKAGTRVQAQVGSGFSHAEVAKVFDDLGLKEANITSAGNQGEVAVVRLAQKITPDQEAKLKKALKDKYPNALDPEIVSVDPEVAREMSTKALWALIAASVGIIVYMAIRFEYRFALSGVISLLQVVLLVVSIFALFQIEIDLPFIAAILTIVGYSIHDTIVIFDRIREKMKFAKLKTKSELEDLVNESLWETMNRSINTIVTVVFAAGALWLLGGQAIRNFSLALLIGLVIGGMSSILIASQLWVTWRAKSLKEAK</sequence>
<proteinExistence type="inferred from homology"/>
<feature type="domain" description="Protein export membrane protein SecD/SecF C-terminal" evidence="10">
    <location>
        <begin position="98"/>
        <end position="287"/>
    </location>
</feature>
<feature type="transmembrane region" description="Helical" evidence="9">
    <location>
        <begin position="262"/>
        <end position="285"/>
    </location>
</feature>
<dbReference type="Proteomes" id="UP001596002">
    <property type="component" value="Unassembled WGS sequence"/>
</dbReference>
<gene>
    <name evidence="9 11" type="primary">secF</name>
    <name evidence="11" type="ORF">ACFO8Q_20480</name>
</gene>
<evidence type="ECO:0000259" key="10">
    <source>
        <dbReference type="Pfam" id="PF02355"/>
    </source>
</evidence>
<keyword evidence="7 9" id="KW-0811">Translocation</keyword>
<comment type="function">
    <text evidence="9">Part of the Sec protein translocase complex. Interacts with the SecYEG preprotein conducting channel. SecDF uses the proton motive force (PMF) to complete protein translocation after the ATP-dependent function of SecA.</text>
</comment>
<comment type="similarity">
    <text evidence="9">Belongs to the SecD/SecF family. SecF subfamily.</text>
</comment>
<keyword evidence="4 9" id="KW-0812">Transmembrane</keyword>
<evidence type="ECO:0000256" key="7">
    <source>
        <dbReference type="ARBA" id="ARBA00023010"/>
    </source>
</evidence>
<protein>
    <recommendedName>
        <fullName evidence="9">Protein-export membrane protein SecF</fullName>
    </recommendedName>
</protein>
<keyword evidence="2 9" id="KW-0813">Transport</keyword>